<dbReference type="PANTHER" id="PTHR35218">
    <property type="entry name" value="RNASE H DOMAIN-CONTAINING PROTEIN"/>
    <property type="match status" value="1"/>
</dbReference>
<evidence type="ECO:0000313" key="2">
    <source>
        <dbReference type="Proteomes" id="UP000694861"/>
    </source>
</evidence>
<dbReference type="RefSeq" id="XP_008245302.1">
    <property type="nucleotide sequence ID" value="XM_008247080.1"/>
</dbReference>
<dbReference type="PANTHER" id="PTHR35218:SF9">
    <property type="entry name" value="ENDONUCLEASE_EXONUCLEASE_PHOSPHATASE DOMAIN-CONTAINING PROTEIN"/>
    <property type="match status" value="1"/>
</dbReference>
<reference evidence="3" key="2">
    <citation type="submission" date="2025-08" db="UniProtKB">
        <authorList>
            <consortium name="RefSeq"/>
        </authorList>
    </citation>
    <scope>IDENTIFICATION</scope>
</reference>
<protein>
    <submittedName>
        <fullName evidence="3">Uncharacterized protein LOC103343425</fullName>
    </submittedName>
</protein>
<keyword evidence="2" id="KW-1185">Reference proteome</keyword>
<dbReference type="InterPro" id="IPR036691">
    <property type="entry name" value="Endo/exonu/phosph_ase_sf"/>
</dbReference>
<name>A0ABM0PVT7_PRUMU</name>
<evidence type="ECO:0000313" key="3">
    <source>
        <dbReference type="RefSeq" id="XP_008245302.1"/>
    </source>
</evidence>
<accession>A0ABM0PVT7</accession>
<dbReference type="Proteomes" id="UP000694861">
    <property type="component" value="Unplaced"/>
</dbReference>
<dbReference type="GeneID" id="103343425"/>
<reference evidence="2" key="1">
    <citation type="journal article" date="2012" name="Nat. Commun.">
        <title>The genome of Prunus mume.</title>
        <authorList>
            <person name="Zhang Q."/>
            <person name="Chen W."/>
            <person name="Sun L."/>
            <person name="Zhao F."/>
            <person name="Huang B."/>
            <person name="Yang W."/>
            <person name="Tao Y."/>
            <person name="Wang J."/>
            <person name="Yuan Z."/>
            <person name="Fan G."/>
            <person name="Xing Z."/>
            <person name="Han C."/>
            <person name="Pan H."/>
            <person name="Zhong X."/>
            <person name="Shi W."/>
            <person name="Liang X."/>
            <person name="Du D."/>
            <person name="Sun F."/>
            <person name="Xu Z."/>
            <person name="Hao R."/>
            <person name="Lv T."/>
            <person name="Lv Y."/>
            <person name="Zheng Z."/>
            <person name="Sun M."/>
            <person name="Luo L."/>
            <person name="Cai M."/>
            <person name="Gao Y."/>
            <person name="Wang J."/>
            <person name="Yin Y."/>
            <person name="Xu X."/>
            <person name="Cheng T."/>
            <person name="Wang J."/>
        </authorList>
    </citation>
    <scope>NUCLEOTIDE SEQUENCE [LARGE SCALE GENOMIC DNA]</scope>
</reference>
<proteinExistence type="predicted"/>
<gene>
    <name evidence="3" type="primary">LOC103343425</name>
</gene>
<dbReference type="Pfam" id="PF03372">
    <property type="entry name" value="Exo_endo_phos"/>
    <property type="match status" value="1"/>
</dbReference>
<evidence type="ECO:0000259" key="1">
    <source>
        <dbReference type="Pfam" id="PF03372"/>
    </source>
</evidence>
<sequence length="168" mass="18573">MIIVSWNVGAGKESCARTIKDLKKAYAIDILAILEPRIGGIRALQIAKSLGFSNYHIVNATGFFGGVWLLWNDNSISIQIIAHSSQSITTLVQLGTNWWLLTVVYANPCPGIRKSLWAYFDGLAQASKLPWLILGDFNDIVCADEKSGCNFDSSGQNFVDWIDHNQLI</sequence>
<dbReference type="InterPro" id="IPR005135">
    <property type="entry name" value="Endo/exonuclease/phosphatase"/>
</dbReference>
<feature type="domain" description="Endonuclease/exonuclease/phosphatase" evidence="1">
    <location>
        <begin position="4"/>
        <end position="145"/>
    </location>
</feature>
<dbReference type="Gene3D" id="3.60.10.10">
    <property type="entry name" value="Endonuclease/exonuclease/phosphatase"/>
    <property type="match status" value="1"/>
</dbReference>
<dbReference type="SUPFAM" id="SSF56219">
    <property type="entry name" value="DNase I-like"/>
    <property type="match status" value="1"/>
</dbReference>
<organism evidence="2 3">
    <name type="scientific">Prunus mume</name>
    <name type="common">Japanese apricot</name>
    <name type="synonym">Armeniaca mume</name>
    <dbReference type="NCBI Taxonomy" id="102107"/>
    <lineage>
        <taxon>Eukaryota</taxon>
        <taxon>Viridiplantae</taxon>
        <taxon>Streptophyta</taxon>
        <taxon>Embryophyta</taxon>
        <taxon>Tracheophyta</taxon>
        <taxon>Spermatophyta</taxon>
        <taxon>Magnoliopsida</taxon>
        <taxon>eudicotyledons</taxon>
        <taxon>Gunneridae</taxon>
        <taxon>Pentapetalae</taxon>
        <taxon>rosids</taxon>
        <taxon>fabids</taxon>
        <taxon>Rosales</taxon>
        <taxon>Rosaceae</taxon>
        <taxon>Amygdaloideae</taxon>
        <taxon>Amygdaleae</taxon>
        <taxon>Prunus</taxon>
    </lineage>
</organism>